<evidence type="ECO:0000256" key="1">
    <source>
        <dbReference type="SAM" id="Phobius"/>
    </source>
</evidence>
<reference evidence="2" key="1">
    <citation type="submission" date="2020-04" db="EMBL/GenBank/DDBJ databases">
        <title>Genome Sequencing for Pseudoaltermonas arctica.</title>
        <authorList>
            <person name="Elkins N.S."/>
        </authorList>
    </citation>
    <scope>NUCLEOTIDE SEQUENCE [LARGE SCALE GENOMIC DNA]</scope>
    <source>
        <strain evidence="2">NEC-BIFX-2020_0012</strain>
    </source>
</reference>
<keyword evidence="3" id="KW-1185">Reference proteome</keyword>
<name>A0A7Y0DSU9_9GAMM</name>
<keyword evidence="1" id="KW-0812">Transmembrane</keyword>
<protein>
    <submittedName>
        <fullName evidence="2">Uncharacterized protein</fullName>
    </submittedName>
</protein>
<comment type="caution">
    <text evidence="2">The sequence shown here is derived from an EMBL/GenBank/DDBJ whole genome shotgun (WGS) entry which is preliminary data.</text>
</comment>
<feature type="transmembrane region" description="Helical" evidence="1">
    <location>
        <begin position="6"/>
        <end position="25"/>
    </location>
</feature>
<dbReference type="Proteomes" id="UP000570493">
    <property type="component" value="Unassembled WGS sequence"/>
</dbReference>
<keyword evidence="1" id="KW-1133">Transmembrane helix</keyword>
<keyword evidence="1" id="KW-0472">Membrane</keyword>
<evidence type="ECO:0000313" key="3">
    <source>
        <dbReference type="Proteomes" id="UP000570493"/>
    </source>
</evidence>
<dbReference type="RefSeq" id="WP_169020048.1">
    <property type="nucleotide sequence ID" value="NZ_JABBMT010000011.1"/>
</dbReference>
<gene>
    <name evidence="2" type="ORF">HHO47_09305</name>
</gene>
<proteinExistence type="predicted"/>
<sequence length="126" mass="15041">MKKKIVGLFFIPSYDYMGCFFKFNLEFSWFLDENYKLLDLIYSTFSFSIFSIGLWLLASKARVFIMLLFWMMFVFYQTVVWGFSGNRYLSKTEVNSEIDLAVIPYDVGAFSSESFVKLEKFKRKFE</sequence>
<dbReference type="EMBL" id="JABBMT010000011">
    <property type="protein sequence ID" value="NMM41010.1"/>
    <property type="molecule type" value="Genomic_DNA"/>
</dbReference>
<organism evidence="2 3">
    <name type="scientific">Pseudoalteromonas arctica</name>
    <dbReference type="NCBI Taxonomy" id="394751"/>
    <lineage>
        <taxon>Bacteria</taxon>
        <taxon>Pseudomonadati</taxon>
        <taxon>Pseudomonadota</taxon>
        <taxon>Gammaproteobacteria</taxon>
        <taxon>Alteromonadales</taxon>
        <taxon>Pseudoalteromonadaceae</taxon>
        <taxon>Pseudoalteromonas</taxon>
    </lineage>
</organism>
<feature type="transmembrane region" description="Helical" evidence="1">
    <location>
        <begin position="37"/>
        <end position="57"/>
    </location>
</feature>
<dbReference type="AlphaFoldDB" id="A0A7Y0DSU9"/>
<evidence type="ECO:0000313" key="2">
    <source>
        <dbReference type="EMBL" id="NMM41010.1"/>
    </source>
</evidence>
<feature type="transmembrane region" description="Helical" evidence="1">
    <location>
        <begin position="63"/>
        <end position="83"/>
    </location>
</feature>
<accession>A0A7Y0DSU9</accession>